<dbReference type="EMBL" id="JAJVCZ030000008">
    <property type="protein sequence ID" value="KAL0257304.1"/>
    <property type="molecule type" value="Genomic_DNA"/>
</dbReference>
<comment type="caution">
    <text evidence="3">The sequence shown here is derived from an EMBL/GenBank/DDBJ whole genome shotgun (WGS) entry which is preliminary data.</text>
</comment>
<dbReference type="Gene3D" id="1.20.120.520">
    <property type="entry name" value="nmb1532 protein domain like"/>
    <property type="match status" value="1"/>
</dbReference>
<keyword evidence="5" id="KW-1185">Reference proteome</keyword>
<reference evidence="3 4" key="2">
    <citation type="submission" date="2015-05" db="EMBL/GenBank/DDBJ databases">
        <title>Distinctive expansion of gene families associated with plant cell wall degradation and secondary metabolism in the genomes of grapevine trunk pathogens.</title>
        <authorList>
            <person name="Lawrence D.P."/>
            <person name="Travadon R."/>
            <person name="Rolshausen P.E."/>
            <person name="Baumgartner K."/>
        </authorList>
    </citation>
    <scope>NUCLEOTIDE SEQUENCE [LARGE SCALE GENOMIC DNA]</scope>
    <source>
        <strain evidence="3">DS831</strain>
    </source>
</reference>
<evidence type="ECO:0000313" key="5">
    <source>
        <dbReference type="Proteomes" id="UP001430584"/>
    </source>
</evidence>
<evidence type="ECO:0000313" key="2">
    <source>
        <dbReference type="EMBL" id="KAL0257304.1"/>
    </source>
</evidence>
<dbReference type="Pfam" id="PF01814">
    <property type="entry name" value="Hemerythrin"/>
    <property type="match status" value="1"/>
</dbReference>
<dbReference type="RefSeq" id="XP_066630333.1">
    <property type="nucleotide sequence ID" value="XM_066779529.1"/>
</dbReference>
<evidence type="ECO:0000313" key="4">
    <source>
        <dbReference type="Proteomes" id="UP000034182"/>
    </source>
</evidence>
<dbReference type="GeneID" id="92012199"/>
<protein>
    <submittedName>
        <fullName evidence="3">Putative hhe domain protein</fullName>
    </submittedName>
</protein>
<gene>
    <name evidence="2" type="ORF">SLS55_008114</name>
    <name evidence="3" type="ORF">UCDDS831_g01663</name>
</gene>
<dbReference type="PANTHER" id="PTHR35585:SF1">
    <property type="entry name" value="HHE DOMAIN PROTEIN (AFU_ORTHOLOGUE AFUA_4G00730)"/>
    <property type="match status" value="1"/>
</dbReference>
<proteinExistence type="predicted"/>
<dbReference type="PANTHER" id="PTHR35585">
    <property type="entry name" value="HHE DOMAIN PROTEIN (AFU_ORTHOLOGUE AFUA_4G00730)"/>
    <property type="match status" value="1"/>
</dbReference>
<dbReference type="InterPro" id="IPR012312">
    <property type="entry name" value="Hemerythrin-like"/>
</dbReference>
<name>A0A0G2GS53_9PEZI</name>
<feature type="domain" description="Hemerythrin-like" evidence="1">
    <location>
        <begin position="27"/>
        <end position="141"/>
    </location>
</feature>
<dbReference type="Proteomes" id="UP000034182">
    <property type="component" value="Unassembled WGS sequence"/>
</dbReference>
<dbReference type="Proteomes" id="UP001430584">
    <property type="component" value="Unassembled WGS sequence"/>
</dbReference>
<dbReference type="EMBL" id="LAQI01000033">
    <property type="protein sequence ID" value="KKY26153.1"/>
    <property type="molecule type" value="Genomic_DNA"/>
</dbReference>
<organism evidence="3 4">
    <name type="scientific">Diplodia seriata</name>
    <dbReference type="NCBI Taxonomy" id="420778"/>
    <lineage>
        <taxon>Eukaryota</taxon>
        <taxon>Fungi</taxon>
        <taxon>Dikarya</taxon>
        <taxon>Ascomycota</taxon>
        <taxon>Pezizomycotina</taxon>
        <taxon>Dothideomycetes</taxon>
        <taxon>Dothideomycetes incertae sedis</taxon>
        <taxon>Botryosphaeriales</taxon>
        <taxon>Botryosphaeriaceae</taxon>
        <taxon>Diplodia</taxon>
    </lineage>
</organism>
<evidence type="ECO:0000259" key="1">
    <source>
        <dbReference type="Pfam" id="PF01814"/>
    </source>
</evidence>
<reference evidence="3 4" key="1">
    <citation type="submission" date="2015-03" db="EMBL/GenBank/DDBJ databases">
        <authorList>
            <person name="Morales-Cruz A."/>
            <person name="Amrine K.C."/>
            <person name="Cantu D."/>
        </authorList>
    </citation>
    <scope>NUCLEOTIDE SEQUENCE [LARGE SCALE GENOMIC DNA]</scope>
    <source>
        <strain evidence="3">DS831</strain>
    </source>
</reference>
<reference evidence="2 5" key="3">
    <citation type="submission" date="2024-02" db="EMBL/GenBank/DDBJ databases">
        <title>De novo assembly and annotation of 12 fungi associated with fruit tree decline syndrome in Ontario, Canada.</title>
        <authorList>
            <person name="Sulman M."/>
            <person name="Ellouze W."/>
            <person name="Ilyukhin E."/>
        </authorList>
    </citation>
    <scope>NUCLEOTIDE SEQUENCE [LARGE SCALE GENOMIC DNA]</scope>
    <source>
        <strain evidence="2 5">FDS-637</strain>
    </source>
</reference>
<dbReference type="AlphaFoldDB" id="A0A0G2GS53"/>
<accession>A0A0G2GS53</accession>
<sequence length="211" mass="23875">MSLDASRQHATAPPARPETYDSISAAIGADHDYFDTCYEHIVTAEDIEEKTKWRNQLTWSVARHAISEELTYYPTMEKHLGDEGHRLADEDREQHQAVKQDLAKLQDMSPANVEFAPLLERLMHDLHAHIEHEKNEDMPRLERLLRPDESKALAAEFMRTKKIVPTRSHPSAPNQPPLETLAGLLVAPVDRLRDLVRSFPSAAEGGDPSAF</sequence>
<evidence type="ECO:0000313" key="3">
    <source>
        <dbReference type="EMBL" id="KKY26153.1"/>
    </source>
</evidence>